<evidence type="ECO:0000256" key="1">
    <source>
        <dbReference type="SAM" id="MobiDB-lite"/>
    </source>
</evidence>
<name>A0A9P9IIT5_9PLEO</name>
<protein>
    <submittedName>
        <fullName evidence="2">Uncharacterized protein</fullName>
    </submittedName>
</protein>
<gene>
    <name evidence="2" type="ORF">B0J11DRAFT_50726</name>
</gene>
<dbReference type="OrthoDB" id="3788029at2759"/>
<dbReference type="EMBL" id="JAGMWT010000010">
    <property type="protein sequence ID" value="KAH7120860.1"/>
    <property type="molecule type" value="Genomic_DNA"/>
</dbReference>
<evidence type="ECO:0000313" key="3">
    <source>
        <dbReference type="Proteomes" id="UP000700596"/>
    </source>
</evidence>
<feature type="compositionally biased region" description="Polar residues" evidence="1">
    <location>
        <begin position="129"/>
        <end position="139"/>
    </location>
</feature>
<feature type="compositionally biased region" description="Basic and acidic residues" evidence="1">
    <location>
        <begin position="10"/>
        <end position="24"/>
    </location>
</feature>
<feature type="compositionally biased region" description="Basic and acidic residues" evidence="1">
    <location>
        <begin position="155"/>
        <end position="164"/>
    </location>
</feature>
<dbReference type="AlphaFoldDB" id="A0A9P9IIT5"/>
<feature type="compositionally biased region" description="Low complexity" evidence="1">
    <location>
        <begin position="184"/>
        <end position="198"/>
    </location>
</feature>
<organism evidence="2 3">
    <name type="scientific">Dendryphion nanum</name>
    <dbReference type="NCBI Taxonomy" id="256645"/>
    <lineage>
        <taxon>Eukaryota</taxon>
        <taxon>Fungi</taxon>
        <taxon>Dikarya</taxon>
        <taxon>Ascomycota</taxon>
        <taxon>Pezizomycotina</taxon>
        <taxon>Dothideomycetes</taxon>
        <taxon>Pleosporomycetidae</taxon>
        <taxon>Pleosporales</taxon>
        <taxon>Torulaceae</taxon>
        <taxon>Dendryphion</taxon>
    </lineage>
</organism>
<comment type="caution">
    <text evidence="2">The sequence shown here is derived from an EMBL/GenBank/DDBJ whole genome shotgun (WGS) entry which is preliminary data.</text>
</comment>
<keyword evidence="3" id="KW-1185">Reference proteome</keyword>
<feature type="region of interest" description="Disordered" evidence="1">
    <location>
        <begin position="1"/>
        <end position="198"/>
    </location>
</feature>
<dbReference type="Proteomes" id="UP000700596">
    <property type="component" value="Unassembled WGS sequence"/>
</dbReference>
<accession>A0A9P9IIT5</accession>
<sequence length="198" mass="21531">MPRRLSQQSKESDIPKEHYEHDSDPEPPAAPPVIILANAGSRKGKASRNQAQGPEPRPLTSPSEHKSPVISRRYSLRKYGNKLPRDSPKPDPGPVPDPAPPIIILSRKRLASSSPTRSSATPPPTFSPQHHSTMGSKSSKISENHNRGKLQPSQRKADKEEMKEPSNYYAHRSKSMRRKAGRDTAGAATGQASSGGLA</sequence>
<feature type="compositionally biased region" description="Pro residues" evidence="1">
    <location>
        <begin position="90"/>
        <end position="101"/>
    </location>
</feature>
<reference evidence="2" key="1">
    <citation type="journal article" date="2021" name="Nat. Commun.">
        <title>Genetic determinants of endophytism in the Arabidopsis root mycobiome.</title>
        <authorList>
            <person name="Mesny F."/>
            <person name="Miyauchi S."/>
            <person name="Thiergart T."/>
            <person name="Pickel B."/>
            <person name="Atanasova L."/>
            <person name="Karlsson M."/>
            <person name="Huettel B."/>
            <person name="Barry K.W."/>
            <person name="Haridas S."/>
            <person name="Chen C."/>
            <person name="Bauer D."/>
            <person name="Andreopoulos W."/>
            <person name="Pangilinan J."/>
            <person name="LaButti K."/>
            <person name="Riley R."/>
            <person name="Lipzen A."/>
            <person name="Clum A."/>
            <person name="Drula E."/>
            <person name="Henrissat B."/>
            <person name="Kohler A."/>
            <person name="Grigoriev I.V."/>
            <person name="Martin F.M."/>
            <person name="Hacquard S."/>
        </authorList>
    </citation>
    <scope>NUCLEOTIDE SEQUENCE</scope>
    <source>
        <strain evidence="2">MPI-CAGE-CH-0243</strain>
    </source>
</reference>
<proteinExistence type="predicted"/>
<feature type="compositionally biased region" description="Basic residues" evidence="1">
    <location>
        <begin position="171"/>
        <end position="180"/>
    </location>
</feature>
<evidence type="ECO:0000313" key="2">
    <source>
        <dbReference type="EMBL" id="KAH7120860.1"/>
    </source>
</evidence>